<dbReference type="InterPro" id="IPR036397">
    <property type="entry name" value="RNaseH_sf"/>
</dbReference>
<sequence length="325" mass="36289">MRKGQHKKNLTDSECNNLLQHPLTRCIPHGKIPMGAADEMAKMFGCTPATVELTGSKTICRPVHQRKKGQSGRKPLHYYLPERIQAIPQSRRYCFRSVAHALGIPKSTLHAYFKRGVIAQYLSVLKTSLTESNKFIDPMYDTVHVDQNWFFMTRLQKKVIGATGEKIKQRSCKQSATLMASSERGTSPKWSQLSVAAASNAVKIQQDYARPHVPPTDADVVAACKAEGWDMEVVFQPPNSPDLNVLDLGFSRVIQSLQVEKHSTSLEDIVVATEATWAHVSPLMLNRNFLTLQRCLEEVMLNKGHDTDVDDDIVAALGLVQLLDL</sequence>
<proteinExistence type="predicted"/>
<gene>
    <name evidence="1" type="ORF">H257_08474</name>
</gene>
<evidence type="ECO:0000313" key="1">
    <source>
        <dbReference type="EMBL" id="ETV77537.1"/>
    </source>
</evidence>
<dbReference type="EMBL" id="KI913132">
    <property type="protein sequence ID" value="ETV77537.1"/>
    <property type="molecule type" value="Genomic_DNA"/>
</dbReference>
<dbReference type="VEuPathDB" id="FungiDB:H257_08474"/>
<dbReference type="GO" id="GO:0003676">
    <property type="term" value="F:nucleic acid binding"/>
    <property type="evidence" value="ECO:0007669"/>
    <property type="project" value="InterPro"/>
</dbReference>
<dbReference type="RefSeq" id="XP_009832647.1">
    <property type="nucleotide sequence ID" value="XM_009834345.1"/>
</dbReference>
<dbReference type="OrthoDB" id="103147at2759"/>
<dbReference type="AlphaFoldDB" id="W4GCY1"/>
<organism evidence="1">
    <name type="scientific">Aphanomyces astaci</name>
    <name type="common">Crayfish plague agent</name>
    <dbReference type="NCBI Taxonomy" id="112090"/>
    <lineage>
        <taxon>Eukaryota</taxon>
        <taxon>Sar</taxon>
        <taxon>Stramenopiles</taxon>
        <taxon>Oomycota</taxon>
        <taxon>Saprolegniomycetes</taxon>
        <taxon>Saprolegniales</taxon>
        <taxon>Verrucalvaceae</taxon>
        <taxon>Aphanomyces</taxon>
    </lineage>
</organism>
<name>W4GCY1_APHAT</name>
<reference evidence="1" key="1">
    <citation type="submission" date="2013-12" db="EMBL/GenBank/DDBJ databases">
        <title>The Genome Sequence of Aphanomyces astaci APO3.</title>
        <authorList>
            <consortium name="The Broad Institute Genomics Platform"/>
            <person name="Russ C."/>
            <person name="Tyler B."/>
            <person name="van West P."/>
            <person name="Dieguez-Uribeondo J."/>
            <person name="Young S.K."/>
            <person name="Zeng Q."/>
            <person name="Gargeya S."/>
            <person name="Fitzgerald M."/>
            <person name="Abouelleil A."/>
            <person name="Alvarado L."/>
            <person name="Chapman S.B."/>
            <person name="Gainer-Dewar J."/>
            <person name="Goldberg J."/>
            <person name="Griggs A."/>
            <person name="Gujja S."/>
            <person name="Hansen M."/>
            <person name="Howarth C."/>
            <person name="Imamovic A."/>
            <person name="Ireland A."/>
            <person name="Larimer J."/>
            <person name="McCowan C."/>
            <person name="Murphy C."/>
            <person name="Pearson M."/>
            <person name="Poon T.W."/>
            <person name="Priest M."/>
            <person name="Roberts A."/>
            <person name="Saif S."/>
            <person name="Shea T."/>
            <person name="Sykes S."/>
            <person name="Wortman J."/>
            <person name="Nusbaum C."/>
            <person name="Birren B."/>
        </authorList>
    </citation>
    <scope>NUCLEOTIDE SEQUENCE [LARGE SCALE GENOMIC DNA]</scope>
    <source>
        <strain evidence="1">APO3</strain>
    </source>
</reference>
<dbReference type="PANTHER" id="PTHR47169">
    <property type="entry name" value="OS01G0541250 PROTEIN"/>
    <property type="match status" value="1"/>
</dbReference>
<dbReference type="Gene3D" id="3.30.420.10">
    <property type="entry name" value="Ribonuclease H-like superfamily/Ribonuclease H"/>
    <property type="match status" value="1"/>
</dbReference>
<dbReference type="GeneID" id="20810470"/>
<accession>W4GCY1</accession>
<protein>
    <submittedName>
        <fullName evidence="1">Uncharacterized protein</fullName>
    </submittedName>
</protein>